<feature type="coiled-coil region" evidence="1">
    <location>
        <begin position="42"/>
        <end position="69"/>
    </location>
</feature>
<dbReference type="InterPro" id="IPR043910">
    <property type="entry name" value="DUF5767"/>
</dbReference>
<dbReference type="Pfam" id="PF19071">
    <property type="entry name" value="DUF5767"/>
    <property type="match status" value="1"/>
</dbReference>
<accession>A0A6F8X0Z7</accession>
<sequence length="165" mass="19314">MLKIIKTPIIDKEDFIKADFEPVDDLFLDMIVDKKPFVFDRSRSITREKEESEITVEELRDRIEETALNYSVTNWKKYLIIFMCITELTLSRFNVKAAGFAQYQIKNISSYDELLREIAEKYALPETKLPVEIRLLLTIAMNVVLFTLGSFVPEKEIILDLLQNL</sequence>
<keyword evidence="1" id="KW-0175">Coiled coil</keyword>
<evidence type="ECO:0000256" key="1">
    <source>
        <dbReference type="SAM" id="Coils"/>
    </source>
</evidence>
<dbReference type="Proteomes" id="UP000501113">
    <property type="component" value="Segment"/>
</dbReference>
<protein>
    <submittedName>
        <fullName evidence="2">Uncharacterized protein</fullName>
    </submittedName>
</protein>
<evidence type="ECO:0000313" key="2">
    <source>
        <dbReference type="EMBL" id="BCB67415.1"/>
    </source>
</evidence>
<reference evidence="2" key="1">
    <citation type="journal article" date="2021" name="Microbiol. Resour. Announc.">
        <title>Genome Sequence of Lymphocystis Disease Virus 2 LCDV-JP_Oita_2018, Isolated from a Diseased Japanese Flounder (Paralichthys olivaceus) in Japan.</title>
        <authorList>
            <person name="Kawato S."/>
            <person name="Nozaki R."/>
            <person name="Hirono I."/>
            <person name="Kondo H."/>
        </authorList>
    </citation>
    <scope>NUCLEOTIDE SEQUENCE</scope>
    <source>
        <strain evidence="2">LCDV-JP_Oita_2018</strain>
    </source>
</reference>
<organism evidence="2">
    <name type="scientific">Lymphocystis disease virus 2</name>
    <dbReference type="NCBI Taxonomy" id="159183"/>
    <lineage>
        <taxon>Viruses</taxon>
        <taxon>Varidnaviria</taxon>
        <taxon>Bamfordvirae</taxon>
        <taxon>Nucleocytoviricota</taxon>
        <taxon>Megaviricetes</taxon>
        <taxon>Pimascovirales</taxon>
        <taxon>Pimascovirales incertae sedis</taxon>
        <taxon>Iridoviridae</taxon>
        <taxon>Alphairidovirinae</taxon>
        <taxon>Lymphocystivirus</taxon>
        <taxon>Lymphocystivirus paralichthys1</taxon>
    </lineage>
</organism>
<proteinExistence type="predicted"/>
<dbReference type="EMBL" id="LC534415">
    <property type="protein sequence ID" value="BCB67415.1"/>
    <property type="molecule type" value="Genomic_DNA"/>
</dbReference>
<name>A0A6F8X0Z7_9VIRU</name>